<feature type="transmembrane region" description="Helical" evidence="1">
    <location>
        <begin position="12"/>
        <end position="38"/>
    </location>
</feature>
<feature type="transmembrane region" description="Helical" evidence="1">
    <location>
        <begin position="164"/>
        <end position="182"/>
    </location>
</feature>
<keyword evidence="1" id="KW-1133">Transmembrane helix</keyword>
<name>A0ABX3A2L7_9GAMM</name>
<proteinExistence type="predicted"/>
<evidence type="ECO:0000256" key="1">
    <source>
        <dbReference type="SAM" id="Phobius"/>
    </source>
</evidence>
<dbReference type="InterPro" id="IPR032816">
    <property type="entry name" value="VTT_dom"/>
</dbReference>
<organism evidence="3 4">
    <name type="scientific">Piscirickettsia litoralis</name>
    <dbReference type="NCBI Taxonomy" id="1891921"/>
    <lineage>
        <taxon>Bacteria</taxon>
        <taxon>Pseudomonadati</taxon>
        <taxon>Pseudomonadota</taxon>
        <taxon>Gammaproteobacteria</taxon>
        <taxon>Thiotrichales</taxon>
        <taxon>Piscirickettsiaceae</taxon>
        <taxon>Piscirickettsia</taxon>
    </lineage>
</organism>
<dbReference type="RefSeq" id="WP_069312269.1">
    <property type="nucleotide sequence ID" value="NZ_MDTU01000001.1"/>
</dbReference>
<reference evidence="3 4" key="1">
    <citation type="submission" date="2016-08" db="EMBL/GenBank/DDBJ databases">
        <title>Draft genome sequence of Candidatus Piscirickettsia litoralis, from seawater.</title>
        <authorList>
            <person name="Wan X."/>
            <person name="Lee A.J."/>
            <person name="Hou S."/>
            <person name="Donachie S.P."/>
        </authorList>
    </citation>
    <scope>NUCLEOTIDE SEQUENCE [LARGE SCALE GENOMIC DNA]</scope>
    <source>
        <strain evidence="3 4">Y2</strain>
    </source>
</reference>
<evidence type="ECO:0000313" key="3">
    <source>
        <dbReference type="EMBL" id="ODN42472.1"/>
    </source>
</evidence>
<evidence type="ECO:0000313" key="4">
    <source>
        <dbReference type="Proteomes" id="UP000094329"/>
    </source>
</evidence>
<dbReference type="PANTHER" id="PTHR42709">
    <property type="entry name" value="ALKALINE PHOSPHATASE LIKE PROTEIN"/>
    <property type="match status" value="1"/>
</dbReference>
<keyword evidence="1" id="KW-0812">Transmembrane</keyword>
<sequence length="190" mass="21965">MLSYSFYHLDPSYILVLSTAFIEATALLFLIIADSVSFIEKDPYLQLPNFVILATMASTLHNQLLFLLGRFFGNHLFKTFPKIEKKSIKINNIFQKYDILLILSMRYLYGLRIAAPTVLGMSQISWSRFLMYDLIGGLIWSSSLILTGYFFGMSLKQVLTCPNHYSLALISIIILFTLFIFLKKRYKNKE</sequence>
<keyword evidence="4" id="KW-1185">Reference proteome</keyword>
<protein>
    <recommendedName>
        <fullName evidence="2">VTT domain-containing protein</fullName>
    </recommendedName>
</protein>
<feature type="domain" description="VTT" evidence="2">
    <location>
        <begin position="50"/>
        <end position="149"/>
    </location>
</feature>
<accession>A0ABX3A2L7</accession>
<dbReference type="EMBL" id="MDTU01000001">
    <property type="protein sequence ID" value="ODN42472.1"/>
    <property type="molecule type" value="Genomic_DNA"/>
</dbReference>
<evidence type="ECO:0000259" key="2">
    <source>
        <dbReference type="Pfam" id="PF09335"/>
    </source>
</evidence>
<dbReference type="PANTHER" id="PTHR42709:SF2">
    <property type="entry name" value="INNER MEMBRANE PROTEIN YOHD"/>
    <property type="match status" value="1"/>
</dbReference>
<gene>
    <name evidence="3" type="ORF">BGC07_05440</name>
</gene>
<comment type="caution">
    <text evidence="3">The sequence shown here is derived from an EMBL/GenBank/DDBJ whole genome shotgun (WGS) entry which is preliminary data.</text>
</comment>
<feature type="transmembrane region" description="Helical" evidence="1">
    <location>
        <begin position="130"/>
        <end position="152"/>
    </location>
</feature>
<dbReference type="InterPro" id="IPR051311">
    <property type="entry name" value="DedA_domain"/>
</dbReference>
<feature type="transmembrane region" description="Helical" evidence="1">
    <location>
        <begin position="50"/>
        <end position="73"/>
    </location>
</feature>
<keyword evidence="1" id="KW-0472">Membrane</keyword>
<dbReference type="Pfam" id="PF09335">
    <property type="entry name" value="VTT_dom"/>
    <property type="match status" value="1"/>
</dbReference>
<dbReference type="Proteomes" id="UP000094329">
    <property type="component" value="Unassembled WGS sequence"/>
</dbReference>
<feature type="transmembrane region" description="Helical" evidence="1">
    <location>
        <begin position="93"/>
        <end position="109"/>
    </location>
</feature>